<comment type="caution">
    <text evidence="2">The sequence shown here is derived from an EMBL/GenBank/DDBJ whole genome shotgun (WGS) entry which is preliminary data.</text>
</comment>
<feature type="transmembrane region" description="Helical" evidence="1">
    <location>
        <begin position="252"/>
        <end position="274"/>
    </location>
</feature>
<dbReference type="EMBL" id="BQXS01012647">
    <property type="protein sequence ID" value="GKT26321.1"/>
    <property type="molecule type" value="Genomic_DNA"/>
</dbReference>
<evidence type="ECO:0000256" key="1">
    <source>
        <dbReference type="SAM" id="Phobius"/>
    </source>
</evidence>
<reference evidence="2" key="1">
    <citation type="submission" date="2022-03" db="EMBL/GenBank/DDBJ databases">
        <title>Draft genome sequence of Aduncisulcus paluster, a free-living microaerophilic Fornicata.</title>
        <authorList>
            <person name="Yuyama I."/>
            <person name="Kume K."/>
            <person name="Tamura T."/>
            <person name="Inagaki Y."/>
            <person name="Hashimoto T."/>
        </authorList>
    </citation>
    <scope>NUCLEOTIDE SEQUENCE</scope>
    <source>
        <strain evidence="2">NY0171</strain>
    </source>
</reference>
<feature type="transmembrane region" description="Helical" evidence="1">
    <location>
        <begin position="295"/>
        <end position="318"/>
    </location>
</feature>
<dbReference type="Proteomes" id="UP001057375">
    <property type="component" value="Unassembled WGS sequence"/>
</dbReference>
<organism evidence="2 3">
    <name type="scientific">Aduncisulcus paluster</name>
    <dbReference type="NCBI Taxonomy" id="2918883"/>
    <lineage>
        <taxon>Eukaryota</taxon>
        <taxon>Metamonada</taxon>
        <taxon>Carpediemonas-like organisms</taxon>
        <taxon>Aduncisulcus</taxon>
    </lineage>
</organism>
<keyword evidence="1" id="KW-0812">Transmembrane</keyword>
<proteinExistence type="predicted"/>
<feature type="transmembrane region" description="Helical" evidence="1">
    <location>
        <begin position="133"/>
        <end position="150"/>
    </location>
</feature>
<feature type="transmembrane region" description="Helical" evidence="1">
    <location>
        <begin position="378"/>
        <end position="411"/>
    </location>
</feature>
<evidence type="ECO:0000313" key="3">
    <source>
        <dbReference type="Proteomes" id="UP001057375"/>
    </source>
</evidence>
<keyword evidence="3" id="KW-1185">Reference proteome</keyword>
<keyword evidence="1" id="KW-0472">Membrane</keyword>
<gene>
    <name evidence="2" type="ORF">ADUPG1_013320</name>
</gene>
<feature type="transmembrane region" description="Helical" evidence="1">
    <location>
        <begin position="157"/>
        <end position="176"/>
    </location>
</feature>
<keyword evidence="1" id="KW-1133">Transmembrane helix</keyword>
<feature type="transmembrane region" description="Helical" evidence="1">
    <location>
        <begin position="182"/>
        <end position="202"/>
    </location>
</feature>
<evidence type="ECO:0000313" key="2">
    <source>
        <dbReference type="EMBL" id="GKT26321.1"/>
    </source>
</evidence>
<feature type="transmembrane region" description="Helical" evidence="1">
    <location>
        <begin position="214"/>
        <end position="236"/>
    </location>
</feature>
<sequence length="415" mass="47249">MREVNKSGIPCVPCSWGRSIPERSTLRSCRKTSGPECRCCGKPLSLVYDPEIDRLTSSTIVKCPNHDKEFPLQTSKVVSHFKSYHKVSKIKEFIDSKLKEKVEIAKAPNPHSKKIRDSKSIFSKQGVVRCLELMLYSLISLLGPLLSLFLPTIGKGLAIAFFVSYLVLSWLFVVLSRLFGDSAWVFLDHLLYQGLIGTLMAFFKQQAYIGGFKFVYLSFFTPSLALFFGSLVFLFYPPDYSILYDNPRMVRGIIHGSVVFVLLLACYIASWWVFDIQIDPILDSFSYFYHWQTAIGAVLVNLIMSIEISALVICHYHLRDKDDGEKYDTSIKSAATQYFHPIEISALVICHYHLRDKDDGEKYDTSIKSAATQYFHPFWIIQFMILPFAQFGAFVIGPILIGVIIVLALIVKYEK</sequence>
<accession>A0ABQ5K2I5</accession>
<protein>
    <submittedName>
        <fullName evidence="2">Uncharacterized protein</fullName>
    </submittedName>
</protein>
<name>A0ABQ5K2I5_9EUKA</name>